<dbReference type="STRING" id="582667.SAMN05192568_100313"/>
<keyword evidence="3" id="KW-1185">Reference proteome</keyword>
<feature type="compositionally biased region" description="Low complexity" evidence="1">
    <location>
        <begin position="120"/>
        <end position="139"/>
    </location>
</feature>
<dbReference type="Proteomes" id="UP000199048">
    <property type="component" value="Unassembled WGS sequence"/>
</dbReference>
<organism evidence="2 3">
    <name type="scientific">Methylobacterium pseudosasicola</name>
    <dbReference type="NCBI Taxonomy" id="582667"/>
    <lineage>
        <taxon>Bacteria</taxon>
        <taxon>Pseudomonadati</taxon>
        <taxon>Pseudomonadota</taxon>
        <taxon>Alphaproteobacteria</taxon>
        <taxon>Hyphomicrobiales</taxon>
        <taxon>Methylobacteriaceae</taxon>
        <taxon>Methylobacterium</taxon>
    </lineage>
</organism>
<feature type="compositionally biased region" description="Basic and acidic residues" evidence="1">
    <location>
        <begin position="109"/>
        <end position="118"/>
    </location>
</feature>
<dbReference type="EMBL" id="FOTK01000003">
    <property type="protein sequence ID" value="SFL29627.1"/>
    <property type="molecule type" value="Genomic_DNA"/>
</dbReference>
<proteinExistence type="predicted"/>
<reference evidence="3" key="1">
    <citation type="submission" date="2016-10" db="EMBL/GenBank/DDBJ databases">
        <authorList>
            <person name="Varghese N."/>
            <person name="Submissions S."/>
        </authorList>
    </citation>
    <scope>NUCLEOTIDE SEQUENCE [LARGE SCALE GENOMIC DNA]</scope>
    <source>
        <strain evidence="3">BL36</strain>
    </source>
</reference>
<protein>
    <submittedName>
        <fullName evidence="2">Uncharacterized protein</fullName>
    </submittedName>
</protein>
<dbReference type="PROSITE" id="PS51257">
    <property type="entry name" value="PROKAR_LIPOPROTEIN"/>
    <property type="match status" value="1"/>
</dbReference>
<evidence type="ECO:0000256" key="1">
    <source>
        <dbReference type="SAM" id="MobiDB-lite"/>
    </source>
</evidence>
<evidence type="ECO:0000313" key="2">
    <source>
        <dbReference type="EMBL" id="SFL29627.1"/>
    </source>
</evidence>
<dbReference type="AlphaFoldDB" id="A0A1I4GJU6"/>
<accession>A0A1I4GJU6</accession>
<gene>
    <name evidence="2" type="ORF">SAMN05192568_100313</name>
</gene>
<feature type="region of interest" description="Disordered" evidence="1">
    <location>
        <begin position="54"/>
        <end position="148"/>
    </location>
</feature>
<feature type="compositionally biased region" description="Low complexity" evidence="1">
    <location>
        <begin position="98"/>
        <end position="108"/>
    </location>
</feature>
<sequence>MRAVENTAACCEDHTMSTLTSSGCAAARGLALGAALAGLVAGCQALGGGGGVMPETEVGLPPSLRGSLPNREAKNAAVDADGQPLQTTPTKQLAIPRSAGGATQSASAGERRIRREDIEGGNASSGSGSSSMGPMLSPGGSVGLGGKF</sequence>
<evidence type="ECO:0000313" key="3">
    <source>
        <dbReference type="Proteomes" id="UP000199048"/>
    </source>
</evidence>
<name>A0A1I4GJU6_9HYPH</name>